<dbReference type="InterPro" id="IPR032821">
    <property type="entry name" value="PKS_assoc"/>
</dbReference>
<dbReference type="Gene3D" id="3.40.47.10">
    <property type="match status" value="1"/>
</dbReference>
<keyword evidence="1" id="KW-0808">Transferase</keyword>
<dbReference type="InterPro" id="IPR001227">
    <property type="entry name" value="Ac_transferase_dom_sf"/>
</dbReference>
<dbReference type="Pfam" id="PF16197">
    <property type="entry name" value="KAsynt_C_assoc"/>
    <property type="match status" value="1"/>
</dbReference>
<keyword evidence="2" id="KW-0511">Multifunctional enzyme</keyword>
<evidence type="ECO:0000256" key="3">
    <source>
        <dbReference type="SAM" id="MobiDB-lite"/>
    </source>
</evidence>
<evidence type="ECO:0000313" key="5">
    <source>
        <dbReference type="EMBL" id="GHI58312.1"/>
    </source>
</evidence>
<evidence type="ECO:0000256" key="2">
    <source>
        <dbReference type="ARBA" id="ARBA00023268"/>
    </source>
</evidence>
<dbReference type="PROSITE" id="PS52004">
    <property type="entry name" value="KS3_2"/>
    <property type="match status" value="1"/>
</dbReference>
<protein>
    <recommendedName>
        <fullName evidence="4">Ketosynthase family 3 (KS3) domain-containing protein</fullName>
    </recommendedName>
</protein>
<name>A0ABQ3RR28_STRRR</name>
<dbReference type="RefSeq" id="WP_373319238.1">
    <property type="nucleotide sequence ID" value="NZ_BNEA01000019.1"/>
</dbReference>
<dbReference type="Pfam" id="PF02801">
    <property type="entry name" value="Ketoacyl-synt_C"/>
    <property type="match status" value="1"/>
</dbReference>
<dbReference type="Pfam" id="PF00698">
    <property type="entry name" value="Acyl_transf_1"/>
    <property type="match status" value="1"/>
</dbReference>
<feature type="domain" description="Ketosynthase family 3 (KS3)" evidence="4">
    <location>
        <begin position="1"/>
        <end position="104"/>
    </location>
</feature>
<organism evidence="5 6">
    <name type="scientific">Streptomyces rubradiris</name>
    <name type="common">Streptomyces achromogenes subsp. rubradiris</name>
    <dbReference type="NCBI Taxonomy" id="285531"/>
    <lineage>
        <taxon>Bacteria</taxon>
        <taxon>Bacillati</taxon>
        <taxon>Actinomycetota</taxon>
        <taxon>Actinomycetes</taxon>
        <taxon>Kitasatosporales</taxon>
        <taxon>Streptomycetaceae</taxon>
        <taxon>Streptomyces</taxon>
    </lineage>
</organism>
<gene>
    <name evidence="5" type="ORF">Srubr_81580</name>
</gene>
<proteinExistence type="predicted"/>
<dbReference type="PANTHER" id="PTHR43775:SF51">
    <property type="entry name" value="INACTIVE PHENOLPHTHIOCEROL SYNTHESIS POLYKETIDE SYNTHASE TYPE I PKS1-RELATED"/>
    <property type="match status" value="1"/>
</dbReference>
<dbReference type="InterPro" id="IPR014043">
    <property type="entry name" value="Acyl_transferase_dom"/>
</dbReference>
<dbReference type="InterPro" id="IPR016035">
    <property type="entry name" value="Acyl_Trfase/lysoPLipase"/>
</dbReference>
<accession>A0ABQ3RR28</accession>
<dbReference type="PANTHER" id="PTHR43775">
    <property type="entry name" value="FATTY ACID SYNTHASE"/>
    <property type="match status" value="1"/>
</dbReference>
<feature type="region of interest" description="Disordered" evidence="3">
    <location>
        <begin position="335"/>
        <end position="379"/>
    </location>
</feature>
<dbReference type="Gene3D" id="3.30.70.3290">
    <property type="match status" value="1"/>
</dbReference>
<evidence type="ECO:0000256" key="1">
    <source>
        <dbReference type="ARBA" id="ARBA00022679"/>
    </source>
</evidence>
<dbReference type="InterPro" id="IPR014031">
    <property type="entry name" value="Ketoacyl_synth_C"/>
</dbReference>
<keyword evidence="6" id="KW-1185">Reference proteome</keyword>
<dbReference type="Proteomes" id="UP000646738">
    <property type="component" value="Unassembled WGS sequence"/>
</dbReference>
<dbReference type="SMART" id="SM00825">
    <property type="entry name" value="PKS_KS"/>
    <property type="match status" value="1"/>
</dbReference>
<comment type="caution">
    <text evidence="5">The sequence shown here is derived from an EMBL/GenBank/DDBJ whole genome shotgun (WGS) entry which is preliminary data.</text>
</comment>
<dbReference type="SUPFAM" id="SSF52151">
    <property type="entry name" value="FabD/lysophospholipase-like"/>
    <property type="match status" value="1"/>
</dbReference>
<sequence>MLATYGRDRDAGQPLWLGSLKSNVGHTQAAAGVAGVIKMIQALRHGVLPATLNVDEPTSRVDWSSGAVALLTENRTWPDLGRPRRAGISGFGLSGTNAHVIVEEAPRQPAVRRPAPPAPSAPRIVPLVLSARGTRALNRLADRLVPLIQTADDSSWADIAVALATRRATMDERAVVLAGSRDEALAGLRALARDEASPLVVRDSATSDASSGVVLIFPGQGAQWAGMGRELLDTSPAFAGVVQECARLLTEWADWSLIDVLRGEADQELLERVDVIQVASFAMMAGLAALWASAGVRPDAVVGHSQGEIAAAYVAGALSLRDAMRSSWSAARRSPGPCPAEEAWRRCASTPPPRRPGWRKGTAGPGRRGERSVLGGALR</sequence>
<evidence type="ECO:0000259" key="4">
    <source>
        <dbReference type="PROSITE" id="PS52004"/>
    </source>
</evidence>
<evidence type="ECO:0000313" key="6">
    <source>
        <dbReference type="Proteomes" id="UP000646738"/>
    </source>
</evidence>
<dbReference type="SUPFAM" id="SSF53901">
    <property type="entry name" value="Thiolase-like"/>
    <property type="match status" value="1"/>
</dbReference>
<dbReference type="EMBL" id="BNEA01000019">
    <property type="protein sequence ID" value="GHI58312.1"/>
    <property type="molecule type" value="Genomic_DNA"/>
</dbReference>
<dbReference type="InterPro" id="IPR020841">
    <property type="entry name" value="PKS_Beta-ketoAc_synthase_dom"/>
</dbReference>
<dbReference type="InterPro" id="IPR050091">
    <property type="entry name" value="PKS_NRPS_Biosynth_Enz"/>
</dbReference>
<dbReference type="SMART" id="SM00827">
    <property type="entry name" value="PKS_AT"/>
    <property type="match status" value="1"/>
</dbReference>
<reference evidence="6" key="1">
    <citation type="submission" date="2023-07" db="EMBL/GenBank/DDBJ databases">
        <title>Whole genome shotgun sequence of Streptomyces achromogenes subsp. rubradiris NBRC 14000.</title>
        <authorList>
            <person name="Komaki H."/>
            <person name="Tamura T."/>
        </authorList>
    </citation>
    <scope>NUCLEOTIDE SEQUENCE [LARGE SCALE GENOMIC DNA]</scope>
    <source>
        <strain evidence="6">NBRC 14000</strain>
    </source>
</reference>
<dbReference type="InterPro" id="IPR016039">
    <property type="entry name" value="Thiolase-like"/>
</dbReference>
<dbReference type="Gene3D" id="3.40.366.10">
    <property type="entry name" value="Malonyl-Coenzyme A Acyl Carrier Protein, domain 2"/>
    <property type="match status" value="1"/>
</dbReference>